<keyword evidence="2" id="KW-1185">Reference proteome</keyword>
<dbReference type="Proteomes" id="UP000737018">
    <property type="component" value="Unassembled WGS sequence"/>
</dbReference>
<name>A0A8J4R8L0_9ROSI</name>
<dbReference type="OrthoDB" id="2017825at2759"/>
<accession>A0A8J4R8L0</accession>
<comment type="caution">
    <text evidence="1">The sequence shown here is derived from an EMBL/GenBank/DDBJ whole genome shotgun (WGS) entry which is preliminary data.</text>
</comment>
<proteinExistence type="predicted"/>
<gene>
    <name evidence="1" type="ORF">CMV_016076</name>
</gene>
<dbReference type="EMBL" id="JRKL02002412">
    <property type="protein sequence ID" value="KAF3959074.1"/>
    <property type="molecule type" value="Genomic_DNA"/>
</dbReference>
<dbReference type="PANTHER" id="PTHR35097:SF1">
    <property type="entry name" value="GDSL ESTERASE_LIPASE"/>
    <property type="match status" value="1"/>
</dbReference>
<evidence type="ECO:0000313" key="1">
    <source>
        <dbReference type="EMBL" id="KAF3959074.1"/>
    </source>
</evidence>
<evidence type="ECO:0000313" key="2">
    <source>
        <dbReference type="Proteomes" id="UP000737018"/>
    </source>
</evidence>
<dbReference type="PANTHER" id="PTHR35097">
    <property type="entry name" value="GDSL ESTERASE/LIPASE"/>
    <property type="match status" value="1"/>
</dbReference>
<organism evidence="1 2">
    <name type="scientific">Castanea mollissima</name>
    <name type="common">Chinese chestnut</name>
    <dbReference type="NCBI Taxonomy" id="60419"/>
    <lineage>
        <taxon>Eukaryota</taxon>
        <taxon>Viridiplantae</taxon>
        <taxon>Streptophyta</taxon>
        <taxon>Embryophyta</taxon>
        <taxon>Tracheophyta</taxon>
        <taxon>Spermatophyta</taxon>
        <taxon>Magnoliopsida</taxon>
        <taxon>eudicotyledons</taxon>
        <taxon>Gunneridae</taxon>
        <taxon>Pentapetalae</taxon>
        <taxon>rosids</taxon>
        <taxon>fabids</taxon>
        <taxon>Fagales</taxon>
        <taxon>Fagaceae</taxon>
        <taxon>Castanea</taxon>
    </lineage>
</organism>
<dbReference type="AlphaFoldDB" id="A0A8J4R8L0"/>
<sequence>MAVDKLKSFAKSSQDFVHTLTHRPENSSSRNPIEILKRLQREAFADLMKLRNRQDKVERILSISKASKGNPFQESSTLVRGEVDFLGALLIMDKVDEQNCDALSRAGIRTGIDSRFTFETTIGPKDTLAAEFVARQKGKGYLGEVLGQSLSLEKVLYKTNSSDWLSAVAIPVGAQCRDVAITTISSHQGKGLTDLSSLGPPLLNQHSGSGIGIKHFWTNCLLEHHRAPKTVVEASASAMIESTQEHVSTGCVALTLESEIDGFTRIEGWIEMQKSNPERLQWAVNMSDDSEDSFGWGMSLSGMVGGPTSGDHFQAESYLKVNLGIYSDTVLVNHGKWFEETMLQVPLGSILQIIKY</sequence>
<protein>
    <submittedName>
        <fullName evidence="1">Uncharacterized protein</fullName>
    </submittedName>
</protein>
<reference evidence="1" key="1">
    <citation type="submission" date="2020-03" db="EMBL/GenBank/DDBJ databases">
        <title>Castanea mollissima Vanexum genome sequencing.</title>
        <authorList>
            <person name="Staton M."/>
        </authorList>
    </citation>
    <scope>NUCLEOTIDE SEQUENCE</scope>
    <source>
        <tissue evidence="1">Leaf</tissue>
    </source>
</reference>